<evidence type="ECO:0000313" key="1">
    <source>
        <dbReference type="EMBL" id="MDW9207642.1"/>
    </source>
</evidence>
<protein>
    <recommendedName>
        <fullName evidence="3">GNAT family N-acetyltransferase</fullName>
    </recommendedName>
</protein>
<accession>A0ABD5HRR4</accession>
<comment type="caution">
    <text evidence="1">The sequence shown here is derived from an EMBL/GenBank/DDBJ whole genome shotgun (WGS) entry which is preliminary data.</text>
</comment>
<evidence type="ECO:0008006" key="3">
    <source>
        <dbReference type="Google" id="ProtNLM"/>
    </source>
</evidence>
<dbReference type="AlphaFoldDB" id="A0ABD5HRR4"/>
<gene>
    <name evidence="1" type="ORF">BTTOUR_02280</name>
</gene>
<proteinExistence type="predicted"/>
<name>A0ABD5HRR4_BACTU</name>
<organism evidence="1 2">
    <name type="scientific">Bacillus thuringiensis serovar toumanoffi</name>
    <dbReference type="NCBI Taxonomy" id="180862"/>
    <lineage>
        <taxon>Bacteria</taxon>
        <taxon>Bacillati</taxon>
        <taxon>Bacillota</taxon>
        <taxon>Bacilli</taxon>
        <taxon>Bacillales</taxon>
        <taxon>Bacillaceae</taxon>
        <taxon>Bacillus</taxon>
        <taxon>Bacillus cereus group</taxon>
    </lineage>
</organism>
<sequence length="44" mass="5398">MIFIILLFFIFMTFCLDPRYQFRPYTVLEYVIVNEDFKGNGINR</sequence>
<dbReference type="EMBL" id="JAWQCK010000001">
    <property type="protein sequence ID" value="MDW9207642.1"/>
    <property type="molecule type" value="Genomic_DNA"/>
</dbReference>
<reference evidence="1 2" key="1">
    <citation type="submission" date="2023-10" db="EMBL/GenBank/DDBJ databases">
        <title>Draft Genome Sequence of Bacillus thuringiensis serovar. toumanoffi 4059: Identification of a Novel Cry Protein Candidate.</title>
        <authorList>
            <person name="Murdoch R.W."/>
            <person name="Gemler B."/>
            <person name="Heater B.S."/>
        </authorList>
    </citation>
    <scope>NUCLEOTIDE SEQUENCE [LARGE SCALE GENOMIC DNA]</scope>
    <source>
        <strain evidence="1 2">4059</strain>
    </source>
</reference>
<dbReference type="Proteomes" id="UP001272716">
    <property type="component" value="Unassembled WGS sequence"/>
</dbReference>
<evidence type="ECO:0000313" key="2">
    <source>
        <dbReference type="Proteomes" id="UP001272716"/>
    </source>
</evidence>